<protein>
    <submittedName>
        <fullName evidence="1">Ergothioneine biosynthesis glutamate--cysteine ligase EgtA</fullName>
    </submittedName>
</protein>
<dbReference type="AlphaFoldDB" id="A0A6G4UEE5"/>
<sequence>MHGVWEEQAVSHVSGICFKTGPPRRTGVELEWLVRDRGEPGAVVAPERLARALEPLGG</sequence>
<keyword evidence="2" id="KW-1185">Reference proteome</keyword>
<proteinExistence type="predicted"/>
<gene>
    <name evidence="1" type="ORF">G5C51_40505</name>
</gene>
<evidence type="ECO:0000313" key="1">
    <source>
        <dbReference type="EMBL" id="NGN70156.1"/>
    </source>
</evidence>
<organism evidence="1 2">
    <name type="scientific">Streptomyces coryli</name>
    <dbReference type="NCBI Taxonomy" id="1128680"/>
    <lineage>
        <taxon>Bacteria</taxon>
        <taxon>Bacillati</taxon>
        <taxon>Actinomycetota</taxon>
        <taxon>Actinomycetes</taxon>
        <taxon>Kitasatosporales</taxon>
        <taxon>Streptomycetaceae</taxon>
        <taxon>Streptomyces</taxon>
    </lineage>
</organism>
<feature type="non-terminal residue" evidence="1">
    <location>
        <position position="58"/>
    </location>
</feature>
<evidence type="ECO:0000313" key="2">
    <source>
        <dbReference type="Proteomes" id="UP000481583"/>
    </source>
</evidence>
<accession>A0A6G4UEE5</accession>
<comment type="caution">
    <text evidence="1">The sequence shown here is derived from an EMBL/GenBank/DDBJ whole genome shotgun (WGS) entry which is preliminary data.</text>
</comment>
<dbReference type="GO" id="GO:0016874">
    <property type="term" value="F:ligase activity"/>
    <property type="evidence" value="ECO:0007669"/>
    <property type="project" value="UniProtKB-KW"/>
</dbReference>
<dbReference type="Proteomes" id="UP000481583">
    <property type="component" value="Unassembled WGS sequence"/>
</dbReference>
<name>A0A6G4UEE5_9ACTN</name>
<dbReference type="EMBL" id="JAAKZV010000423">
    <property type="protein sequence ID" value="NGN70156.1"/>
    <property type="molecule type" value="Genomic_DNA"/>
</dbReference>
<reference evidence="1 2" key="1">
    <citation type="submission" date="2020-02" db="EMBL/GenBank/DDBJ databases">
        <title>Whole-genome analyses of novel actinobacteria.</title>
        <authorList>
            <person name="Sahin N."/>
        </authorList>
    </citation>
    <scope>NUCLEOTIDE SEQUENCE [LARGE SCALE GENOMIC DNA]</scope>
    <source>
        <strain evidence="1 2">A7024</strain>
    </source>
</reference>
<keyword evidence="1" id="KW-0436">Ligase</keyword>